<reference evidence="3 4" key="2">
    <citation type="journal article" date="2018" name="Elife">
        <title>Firefly genomes illuminate parallel origins of bioluminescence in beetles.</title>
        <authorList>
            <person name="Fallon T.R."/>
            <person name="Lower S.E."/>
            <person name="Chang C.H."/>
            <person name="Bessho-Uehara M."/>
            <person name="Martin G.J."/>
            <person name="Bewick A.J."/>
            <person name="Behringer M."/>
            <person name="Debat H.J."/>
            <person name="Wong I."/>
            <person name="Day J.C."/>
            <person name="Suvorov A."/>
            <person name="Silva C.J."/>
            <person name="Stanger-Hall K.F."/>
            <person name="Hall D.W."/>
            <person name="Schmitz R.J."/>
            <person name="Nelson D.R."/>
            <person name="Lewis S.M."/>
            <person name="Shigenobu S."/>
            <person name="Bybee S.M."/>
            <person name="Larracuente A.M."/>
            <person name="Oba Y."/>
            <person name="Weng J.K."/>
        </authorList>
    </citation>
    <scope>NUCLEOTIDE SEQUENCE [LARGE SCALE GENOMIC DNA]</scope>
    <source>
        <strain evidence="3">1611_PpyrPB1</strain>
        <tissue evidence="3">Whole body</tissue>
    </source>
</reference>
<evidence type="ECO:0000313" key="4">
    <source>
        <dbReference type="Proteomes" id="UP000327044"/>
    </source>
</evidence>
<dbReference type="PANTHER" id="PTHR11008:SF32">
    <property type="entry name" value="CIRCADIAN CLOCK-CONTROLLED PROTEIN DAYWAKE-RELATED"/>
    <property type="match status" value="1"/>
</dbReference>
<dbReference type="Gene3D" id="3.15.10.30">
    <property type="entry name" value="Haemolymph juvenile hormone binding protein"/>
    <property type="match status" value="1"/>
</dbReference>
<name>A0A1Y1L9C6_PHOPY</name>
<sequence length="237" mass="26854">MTGIYLLFFANILLVNAGINPKTRVYFKQCMEEDAVENNNACLLLNAQRVVALIPSDKPIEIKQWTIKGTKLLSYDQHYQNIKLYNHHQAKILKAGLEANEILETWKLVLEFHVPEVLFVSDYEFEPGSKLLNVDIASKGKVTYHHKDYNGTLTLSGGVTFDPDANFTATDSKVSLTMGGMSARFETGDSKLDERINTVYNANWPAIFEDATGEYTKVYAHVYKNIANDLIFDKEPY</sequence>
<proteinExistence type="predicted"/>
<feature type="signal peptide" evidence="1">
    <location>
        <begin position="1"/>
        <end position="17"/>
    </location>
</feature>
<dbReference type="Proteomes" id="UP000327044">
    <property type="component" value="Unassembled WGS sequence"/>
</dbReference>
<evidence type="ECO:0000313" key="3">
    <source>
        <dbReference type="EMBL" id="KAB0793285.1"/>
    </source>
</evidence>
<evidence type="ECO:0000256" key="1">
    <source>
        <dbReference type="SAM" id="SignalP"/>
    </source>
</evidence>
<protein>
    <submittedName>
        <fullName evidence="2">Uncharacterized protein</fullName>
    </submittedName>
</protein>
<dbReference type="InterPro" id="IPR010562">
    <property type="entry name" value="Haemolymph_juvenile_hormone-bd"/>
</dbReference>
<dbReference type="AlphaFoldDB" id="A0A1Y1L9C6"/>
<dbReference type="GO" id="GO:0005615">
    <property type="term" value="C:extracellular space"/>
    <property type="evidence" value="ECO:0007669"/>
    <property type="project" value="TreeGrafter"/>
</dbReference>
<dbReference type="EMBL" id="VVIM01000009">
    <property type="protein sequence ID" value="KAB0793285.1"/>
    <property type="molecule type" value="Genomic_DNA"/>
</dbReference>
<reference evidence="2" key="1">
    <citation type="journal article" date="2016" name="Sci. Rep.">
        <title>Molecular characterization of firefly nuptial gifts: a multi-omics approach sheds light on postcopulatory sexual selection.</title>
        <authorList>
            <person name="Al-Wathiqui N."/>
            <person name="Fallon T.R."/>
            <person name="South A."/>
            <person name="Weng J.K."/>
            <person name="Lewis S.M."/>
        </authorList>
    </citation>
    <scope>NUCLEOTIDE SEQUENCE</scope>
</reference>
<accession>A0A1Y1L9C6</accession>
<dbReference type="PANTHER" id="PTHR11008">
    <property type="entry name" value="PROTEIN TAKEOUT-LIKE PROTEIN"/>
    <property type="match status" value="1"/>
</dbReference>
<feature type="chain" id="PRO_5036312536" evidence="1">
    <location>
        <begin position="18"/>
        <end position="237"/>
    </location>
</feature>
<dbReference type="InParanoid" id="A0A1Y1L9C6"/>
<gene>
    <name evidence="3" type="ORF">PPYR_12905</name>
</gene>
<dbReference type="InterPro" id="IPR038606">
    <property type="entry name" value="To_sf"/>
</dbReference>
<keyword evidence="1" id="KW-0732">Signal</keyword>
<evidence type="ECO:0000313" key="2">
    <source>
        <dbReference type="EMBL" id="JAV68930.1"/>
    </source>
</evidence>
<keyword evidence="4" id="KW-1185">Reference proteome</keyword>
<reference evidence="3" key="3">
    <citation type="submission" date="2019-08" db="EMBL/GenBank/DDBJ databases">
        <authorList>
            <consortium name="Photinus pyralis genome working group"/>
            <person name="Fallon T.R."/>
            <person name="Sander Lower S.E."/>
            <person name="Weng J.-K."/>
        </authorList>
    </citation>
    <scope>NUCLEOTIDE SEQUENCE</scope>
    <source>
        <strain evidence="3">1611_PpyrPB1</strain>
        <tissue evidence="3">Whole body</tissue>
    </source>
</reference>
<dbReference type="EMBL" id="GEZM01063893">
    <property type="protein sequence ID" value="JAV68930.1"/>
    <property type="molecule type" value="Transcribed_RNA"/>
</dbReference>
<organism evidence="2">
    <name type="scientific">Photinus pyralis</name>
    <name type="common">Common eastern firefly</name>
    <name type="synonym">Lampyris pyralis</name>
    <dbReference type="NCBI Taxonomy" id="7054"/>
    <lineage>
        <taxon>Eukaryota</taxon>
        <taxon>Metazoa</taxon>
        <taxon>Ecdysozoa</taxon>
        <taxon>Arthropoda</taxon>
        <taxon>Hexapoda</taxon>
        <taxon>Insecta</taxon>
        <taxon>Pterygota</taxon>
        <taxon>Neoptera</taxon>
        <taxon>Endopterygota</taxon>
        <taxon>Coleoptera</taxon>
        <taxon>Polyphaga</taxon>
        <taxon>Elateriformia</taxon>
        <taxon>Elateroidea</taxon>
        <taxon>Lampyridae</taxon>
        <taxon>Lampyrinae</taxon>
        <taxon>Photinus</taxon>
    </lineage>
</organism>
<dbReference type="SMART" id="SM00700">
    <property type="entry name" value="JHBP"/>
    <property type="match status" value="1"/>
</dbReference>
<dbReference type="Pfam" id="PF06585">
    <property type="entry name" value="JHBP"/>
    <property type="match status" value="1"/>
</dbReference>